<dbReference type="EMBL" id="MCSW01000091">
    <property type="protein sequence ID" value="PMF27280.1"/>
    <property type="molecule type" value="Genomic_DNA"/>
</dbReference>
<dbReference type="SUPFAM" id="SSF46626">
    <property type="entry name" value="Cytochrome c"/>
    <property type="match status" value="1"/>
</dbReference>
<dbReference type="GO" id="GO:0020037">
    <property type="term" value="F:heme binding"/>
    <property type="evidence" value="ECO:0007669"/>
    <property type="project" value="InterPro"/>
</dbReference>
<comment type="caution">
    <text evidence="1">The sequence shown here is derived from an EMBL/GenBank/DDBJ whole genome shotgun (WGS) entry which is preliminary data.</text>
</comment>
<name>A0A1C3ITZ9_VIBSP</name>
<dbReference type="Gene3D" id="1.10.760.10">
    <property type="entry name" value="Cytochrome c-like domain"/>
    <property type="match status" value="1"/>
</dbReference>
<reference evidence="2" key="1">
    <citation type="submission" date="2016-07" db="EMBL/GenBank/DDBJ databases">
        <title>Nontailed viruses are major unrecognized killers of bacteria in the ocean.</title>
        <authorList>
            <person name="Kauffman K."/>
            <person name="Hussain F."/>
            <person name="Yang J."/>
            <person name="Arevalo P."/>
            <person name="Brown J."/>
            <person name="Cutler M."/>
            <person name="Kelly L."/>
            <person name="Polz M.F."/>
        </authorList>
    </citation>
    <scope>NUCLEOTIDE SEQUENCE [LARGE SCALE GENOMIC DNA]</scope>
    <source>
        <strain evidence="2">10N.286.54.F3</strain>
    </source>
</reference>
<gene>
    <name evidence="1" type="ORF">BCV19_03680</name>
</gene>
<evidence type="ECO:0000313" key="2">
    <source>
        <dbReference type="Proteomes" id="UP000235405"/>
    </source>
</evidence>
<dbReference type="GO" id="GO:0009055">
    <property type="term" value="F:electron transfer activity"/>
    <property type="evidence" value="ECO:0007669"/>
    <property type="project" value="InterPro"/>
</dbReference>
<proteinExistence type="predicted"/>
<organism evidence="1 2">
    <name type="scientific">Vibrio splendidus</name>
    <dbReference type="NCBI Taxonomy" id="29497"/>
    <lineage>
        <taxon>Bacteria</taxon>
        <taxon>Pseudomonadati</taxon>
        <taxon>Pseudomonadota</taxon>
        <taxon>Gammaproteobacteria</taxon>
        <taxon>Vibrionales</taxon>
        <taxon>Vibrionaceae</taxon>
        <taxon>Vibrio</taxon>
    </lineage>
</organism>
<evidence type="ECO:0000313" key="1">
    <source>
        <dbReference type="EMBL" id="PMF27280.1"/>
    </source>
</evidence>
<protein>
    <submittedName>
        <fullName evidence="1">Cytochrome C</fullName>
    </submittedName>
</protein>
<sequence>MLSISNKPNYGRSKQVNLIDGLSFHADSTPVSKLGYRKGIMRAALVCSLLTSMLVHADEVPENPKEYYGVDKASGLIMAPGWETVKGQCNACHTSLIVAQNSGNREQWRETIQWMVDTQGLWDLSDTWGPVLDYLSTYYQDKGIDMNKYRRKPIDSALMPPMPGESQ</sequence>
<dbReference type="AlphaFoldDB" id="A0A1C3ITZ9"/>
<dbReference type="RefSeq" id="WP_065681962.1">
    <property type="nucleotide sequence ID" value="NZ_CAWNVZ010000034.1"/>
</dbReference>
<dbReference type="Proteomes" id="UP000235405">
    <property type="component" value="Unassembled WGS sequence"/>
</dbReference>
<accession>A0A1C3ITZ9</accession>
<dbReference type="InterPro" id="IPR036909">
    <property type="entry name" value="Cyt_c-like_dom_sf"/>
</dbReference>